<dbReference type="SMART" id="SM00530">
    <property type="entry name" value="HTH_XRE"/>
    <property type="match status" value="1"/>
</dbReference>
<name>A0A5P2CXM7_STRVZ</name>
<dbReference type="InterPro" id="IPR010982">
    <property type="entry name" value="Lambda_DNA-bd_dom_sf"/>
</dbReference>
<protein>
    <recommendedName>
        <fullName evidence="2">HTH cro/C1-type domain-containing protein</fullName>
    </recommendedName>
</protein>
<dbReference type="Proteomes" id="UP000324015">
    <property type="component" value="Chromosome"/>
</dbReference>
<dbReference type="PANTHER" id="PTHR46797">
    <property type="entry name" value="HTH-TYPE TRANSCRIPTIONAL REGULATOR"/>
    <property type="match status" value="1"/>
</dbReference>
<dbReference type="Gene3D" id="1.10.260.40">
    <property type="entry name" value="lambda repressor-like DNA-binding domains"/>
    <property type="match status" value="1"/>
</dbReference>
<dbReference type="CDD" id="cd00093">
    <property type="entry name" value="HTH_XRE"/>
    <property type="match status" value="1"/>
</dbReference>
<evidence type="ECO:0000259" key="2">
    <source>
        <dbReference type="PROSITE" id="PS50943"/>
    </source>
</evidence>
<dbReference type="SUPFAM" id="SSF47413">
    <property type="entry name" value="lambda repressor-like DNA-binding domains"/>
    <property type="match status" value="1"/>
</dbReference>
<dbReference type="PROSITE" id="PS50943">
    <property type="entry name" value="HTH_CROC1"/>
    <property type="match status" value="1"/>
</dbReference>
<dbReference type="EMBL" id="CP029191">
    <property type="protein sequence ID" value="QES45871.1"/>
    <property type="molecule type" value="Genomic_DNA"/>
</dbReference>
<evidence type="ECO:0000256" key="1">
    <source>
        <dbReference type="ARBA" id="ARBA00023125"/>
    </source>
</evidence>
<dbReference type="AlphaFoldDB" id="A0A5P2CXM7"/>
<dbReference type="PANTHER" id="PTHR46797:SF1">
    <property type="entry name" value="METHYLPHOSPHONATE SYNTHASE"/>
    <property type="match status" value="1"/>
</dbReference>
<gene>
    <name evidence="3" type="ORF">DEJ49_10205</name>
</gene>
<dbReference type="Pfam" id="PF13560">
    <property type="entry name" value="HTH_31"/>
    <property type="match status" value="1"/>
</dbReference>
<dbReference type="GO" id="GO:0003677">
    <property type="term" value="F:DNA binding"/>
    <property type="evidence" value="ECO:0007669"/>
    <property type="project" value="UniProtKB-KW"/>
</dbReference>
<sequence length="152" mass="16499">MHGLPRRDPPVSRHTVEPGRERLARYRKQHRRKPAWHVPGAVHPSPSRAELVGDLLQSGDCTTVPSVANSDSSTGVPAQRLAFGRRLRALRTRAGLTQTAVAAAAGMDRSFYAEVEAAIHSVSVDRIPALARALGVEPYELFQHTPAEPTGD</sequence>
<reference evidence="3 4" key="1">
    <citation type="submission" date="2018-05" db="EMBL/GenBank/DDBJ databases">
        <title>Streptomyces venezuelae.</title>
        <authorList>
            <person name="Kim W."/>
            <person name="Lee N."/>
            <person name="Cho B.-K."/>
        </authorList>
    </citation>
    <scope>NUCLEOTIDE SEQUENCE [LARGE SCALE GENOMIC DNA]</scope>
    <source>
        <strain evidence="3 4">ATCC 14585</strain>
    </source>
</reference>
<keyword evidence="1" id="KW-0238">DNA-binding</keyword>
<organism evidence="3 4">
    <name type="scientific">Streptomyces venezuelae</name>
    <dbReference type="NCBI Taxonomy" id="54571"/>
    <lineage>
        <taxon>Bacteria</taxon>
        <taxon>Bacillati</taxon>
        <taxon>Actinomycetota</taxon>
        <taxon>Actinomycetes</taxon>
        <taxon>Kitasatosporales</taxon>
        <taxon>Streptomycetaceae</taxon>
        <taxon>Streptomyces</taxon>
    </lineage>
</organism>
<dbReference type="InterPro" id="IPR001387">
    <property type="entry name" value="Cro/C1-type_HTH"/>
</dbReference>
<evidence type="ECO:0000313" key="4">
    <source>
        <dbReference type="Proteomes" id="UP000324015"/>
    </source>
</evidence>
<dbReference type="InterPro" id="IPR050807">
    <property type="entry name" value="TransReg_Diox_bact_type"/>
</dbReference>
<dbReference type="GO" id="GO:0003700">
    <property type="term" value="F:DNA-binding transcription factor activity"/>
    <property type="evidence" value="ECO:0007669"/>
    <property type="project" value="TreeGrafter"/>
</dbReference>
<feature type="domain" description="HTH cro/C1-type" evidence="2">
    <location>
        <begin position="87"/>
        <end position="141"/>
    </location>
</feature>
<accession>A0A5P2CXM7</accession>
<dbReference type="GO" id="GO:0005829">
    <property type="term" value="C:cytosol"/>
    <property type="evidence" value="ECO:0007669"/>
    <property type="project" value="TreeGrafter"/>
</dbReference>
<evidence type="ECO:0000313" key="3">
    <source>
        <dbReference type="EMBL" id="QES45871.1"/>
    </source>
</evidence>
<proteinExistence type="predicted"/>